<dbReference type="Proteomes" id="UP000027265">
    <property type="component" value="Unassembled WGS sequence"/>
</dbReference>
<feature type="region of interest" description="Disordered" evidence="1">
    <location>
        <begin position="128"/>
        <end position="147"/>
    </location>
</feature>
<dbReference type="OrthoDB" id="2637653at2759"/>
<proteinExistence type="predicted"/>
<dbReference type="HOGENOM" id="CLU_1461517_0_0_1"/>
<dbReference type="InParanoid" id="A0A067PCE6"/>
<evidence type="ECO:0000313" key="4">
    <source>
        <dbReference type="Proteomes" id="UP000027265"/>
    </source>
</evidence>
<evidence type="ECO:0000256" key="1">
    <source>
        <dbReference type="SAM" id="MobiDB-lite"/>
    </source>
</evidence>
<dbReference type="AlphaFoldDB" id="A0A067PCE6"/>
<feature type="transmembrane region" description="Helical" evidence="2">
    <location>
        <begin position="26"/>
        <end position="47"/>
    </location>
</feature>
<keyword evidence="2" id="KW-0472">Membrane</keyword>
<keyword evidence="2" id="KW-1133">Transmembrane helix</keyword>
<feature type="transmembrane region" description="Helical" evidence="2">
    <location>
        <begin position="72"/>
        <end position="91"/>
    </location>
</feature>
<reference evidence="4" key="1">
    <citation type="journal article" date="2014" name="Proc. Natl. Acad. Sci. U.S.A.">
        <title>Extensive sampling of basidiomycete genomes demonstrates inadequacy of the white-rot/brown-rot paradigm for wood decay fungi.</title>
        <authorList>
            <person name="Riley R."/>
            <person name="Salamov A.A."/>
            <person name="Brown D.W."/>
            <person name="Nagy L.G."/>
            <person name="Floudas D."/>
            <person name="Held B.W."/>
            <person name="Levasseur A."/>
            <person name="Lombard V."/>
            <person name="Morin E."/>
            <person name="Otillar R."/>
            <person name="Lindquist E.A."/>
            <person name="Sun H."/>
            <person name="LaButti K.M."/>
            <person name="Schmutz J."/>
            <person name="Jabbour D."/>
            <person name="Luo H."/>
            <person name="Baker S.E."/>
            <person name="Pisabarro A.G."/>
            <person name="Walton J.D."/>
            <person name="Blanchette R.A."/>
            <person name="Henrissat B."/>
            <person name="Martin F."/>
            <person name="Cullen D."/>
            <person name="Hibbett D.S."/>
            <person name="Grigoriev I.V."/>
        </authorList>
    </citation>
    <scope>NUCLEOTIDE SEQUENCE [LARGE SCALE GENOMIC DNA]</scope>
    <source>
        <strain evidence="4">MUCL 33604</strain>
    </source>
</reference>
<name>A0A067PCE6_9AGAM</name>
<keyword evidence="4" id="KW-1185">Reference proteome</keyword>
<evidence type="ECO:0000313" key="3">
    <source>
        <dbReference type="EMBL" id="KDQ52588.1"/>
    </source>
</evidence>
<dbReference type="EMBL" id="KL197739">
    <property type="protein sequence ID" value="KDQ52588.1"/>
    <property type="molecule type" value="Genomic_DNA"/>
</dbReference>
<protein>
    <submittedName>
        <fullName evidence="3">Uncharacterized protein</fullName>
    </submittedName>
</protein>
<keyword evidence="2" id="KW-0812">Transmembrane</keyword>
<gene>
    <name evidence="3" type="ORF">JAAARDRAFT_479813</name>
</gene>
<accession>A0A067PCE6</accession>
<sequence length="185" mass="20560">MYIIFIPKMEFSFACSPVTTRSSMAFLGYINSMSLVIQVMLLGFTLYKTSSAIKSGWGRTPVMIIFIRDGSWVFLIQFGIMVLNAALFVNAGPVPGMIVFSWLWTVLSFSTCRLVLNLYRLGYQQRQGDSRSGRSIDNSSSSASSSFHEFTTNINPGLGYIDDGSFEMAASSLEVRGRHGHFDDP</sequence>
<evidence type="ECO:0000256" key="2">
    <source>
        <dbReference type="SAM" id="Phobius"/>
    </source>
</evidence>
<organism evidence="3 4">
    <name type="scientific">Jaapia argillacea MUCL 33604</name>
    <dbReference type="NCBI Taxonomy" id="933084"/>
    <lineage>
        <taxon>Eukaryota</taxon>
        <taxon>Fungi</taxon>
        <taxon>Dikarya</taxon>
        <taxon>Basidiomycota</taxon>
        <taxon>Agaricomycotina</taxon>
        <taxon>Agaricomycetes</taxon>
        <taxon>Agaricomycetidae</taxon>
        <taxon>Jaapiales</taxon>
        <taxon>Jaapiaceae</taxon>
        <taxon>Jaapia</taxon>
    </lineage>
</organism>
<feature type="compositionally biased region" description="Low complexity" evidence="1">
    <location>
        <begin position="135"/>
        <end position="146"/>
    </location>
</feature>
<feature type="transmembrane region" description="Helical" evidence="2">
    <location>
        <begin position="97"/>
        <end position="116"/>
    </location>
</feature>